<keyword evidence="8" id="KW-0460">Magnesium</keyword>
<evidence type="ECO:0000313" key="15">
    <source>
        <dbReference type="Proteomes" id="UP000001396"/>
    </source>
</evidence>
<feature type="compositionally biased region" description="Acidic residues" evidence="12">
    <location>
        <begin position="136"/>
        <end position="175"/>
    </location>
</feature>
<evidence type="ECO:0000256" key="1">
    <source>
        <dbReference type="ARBA" id="ARBA00004123"/>
    </source>
</evidence>
<dbReference type="Pfam" id="PF00004">
    <property type="entry name" value="AAA"/>
    <property type="match status" value="1"/>
</dbReference>
<feature type="compositionally biased region" description="Low complexity" evidence="12">
    <location>
        <begin position="1"/>
        <end position="16"/>
    </location>
</feature>
<dbReference type="InterPro" id="IPR050311">
    <property type="entry name" value="ORC1/CDC6"/>
</dbReference>
<feature type="region of interest" description="Disordered" evidence="12">
    <location>
        <begin position="1"/>
        <end position="192"/>
    </location>
</feature>
<keyword evidence="4 11" id="KW-0235">DNA replication</keyword>
<dbReference type="InterPro" id="IPR054425">
    <property type="entry name" value="Cdc6_ORC1-like_ATPase_lid"/>
</dbReference>
<protein>
    <recommendedName>
        <fullName evidence="3 11">Origin recognition complex subunit 1</fullName>
    </recommendedName>
</protein>
<dbReference type="GO" id="GO:0006270">
    <property type="term" value="P:DNA replication initiation"/>
    <property type="evidence" value="ECO:0007669"/>
    <property type="project" value="TreeGrafter"/>
</dbReference>
<evidence type="ECO:0000256" key="4">
    <source>
        <dbReference type="ARBA" id="ARBA00022705"/>
    </source>
</evidence>
<evidence type="ECO:0000256" key="6">
    <source>
        <dbReference type="ARBA" id="ARBA00022741"/>
    </source>
</evidence>
<evidence type="ECO:0000256" key="3">
    <source>
        <dbReference type="ARBA" id="ARBA00019081"/>
    </source>
</evidence>
<keyword evidence="9 11" id="KW-0238">DNA-binding</keyword>
<dbReference type="InParanoid" id="D3BJB8"/>
<keyword evidence="10 11" id="KW-0539">Nucleus</keyword>
<dbReference type="Gene3D" id="3.40.50.300">
    <property type="entry name" value="P-loop containing nucleotide triphosphate hydrolases"/>
    <property type="match status" value="1"/>
</dbReference>
<evidence type="ECO:0000256" key="2">
    <source>
        <dbReference type="ARBA" id="ARBA00008398"/>
    </source>
</evidence>
<organism evidence="14 15">
    <name type="scientific">Heterostelium pallidum (strain ATCC 26659 / Pp 5 / PN500)</name>
    <name type="common">Cellular slime mold</name>
    <name type="synonym">Polysphondylium pallidum</name>
    <dbReference type="NCBI Taxonomy" id="670386"/>
    <lineage>
        <taxon>Eukaryota</taxon>
        <taxon>Amoebozoa</taxon>
        <taxon>Evosea</taxon>
        <taxon>Eumycetozoa</taxon>
        <taxon>Dictyostelia</taxon>
        <taxon>Acytosteliales</taxon>
        <taxon>Acytosteliaceae</taxon>
        <taxon>Heterostelium</taxon>
    </lineage>
</organism>
<dbReference type="CDD" id="cd00009">
    <property type="entry name" value="AAA"/>
    <property type="match status" value="1"/>
</dbReference>
<evidence type="ECO:0000256" key="12">
    <source>
        <dbReference type="SAM" id="MobiDB-lite"/>
    </source>
</evidence>
<dbReference type="Gene3D" id="1.10.8.60">
    <property type="match status" value="1"/>
</dbReference>
<keyword evidence="7 11" id="KW-0067">ATP-binding</keyword>
<dbReference type="GO" id="GO:0046872">
    <property type="term" value="F:metal ion binding"/>
    <property type="evidence" value="ECO:0007669"/>
    <property type="project" value="UniProtKB-KW"/>
</dbReference>
<evidence type="ECO:0000256" key="7">
    <source>
        <dbReference type="ARBA" id="ARBA00022840"/>
    </source>
</evidence>
<dbReference type="InterPro" id="IPR027417">
    <property type="entry name" value="P-loop_NTPase"/>
</dbReference>
<reference evidence="14 15" key="1">
    <citation type="journal article" date="2011" name="Genome Res.">
        <title>Phylogeny-wide analysis of social amoeba genomes highlights ancient origins for complex intercellular communication.</title>
        <authorList>
            <person name="Heidel A.J."/>
            <person name="Lawal H.M."/>
            <person name="Felder M."/>
            <person name="Schilde C."/>
            <person name="Helps N.R."/>
            <person name="Tunggal B."/>
            <person name="Rivero F."/>
            <person name="John U."/>
            <person name="Schleicher M."/>
            <person name="Eichinger L."/>
            <person name="Platzer M."/>
            <person name="Noegel A.A."/>
            <person name="Schaap P."/>
            <person name="Gloeckner G."/>
        </authorList>
    </citation>
    <scope>NUCLEOTIDE SEQUENCE [LARGE SCALE GENOMIC DNA]</scope>
    <source>
        <strain evidence="15">ATCC 26659 / Pp 5 / PN500</strain>
    </source>
</reference>
<evidence type="ECO:0000256" key="11">
    <source>
        <dbReference type="RuleBase" id="RU365058"/>
    </source>
</evidence>
<keyword evidence="6 11" id="KW-0547">Nucleotide-binding</keyword>
<dbReference type="EMBL" id="ADBJ01000038">
    <property type="protein sequence ID" value="EFA77998.1"/>
    <property type="molecule type" value="Genomic_DNA"/>
</dbReference>
<proteinExistence type="inferred from homology"/>
<dbReference type="InterPro" id="IPR003959">
    <property type="entry name" value="ATPase_AAA_core"/>
</dbReference>
<dbReference type="SUPFAM" id="SSF52540">
    <property type="entry name" value="P-loop containing nucleoside triphosphate hydrolases"/>
    <property type="match status" value="1"/>
</dbReference>
<evidence type="ECO:0000256" key="10">
    <source>
        <dbReference type="ARBA" id="ARBA00023242"/>
    </source>
</evidence>
<dbReference type="SMART" id="SM00382">
    <property type="entry name" value="AAA"/>
    <property type="match status" value="1"/>
</dbReference>
<dbReference type="Pfam" id="PF22606">
    <property type="entry name" value="Cdc6-ORC-like_ATPase_lid"/>
    <property type="match status" value="1"/>
</dbReference>
<comment type="subunit">
    <text evidence="11">ORC is composed of six subunits.</text>
</comment>
<feature type="region of interest" description="Disordered" evidence="12">
    <location>
        <begin position="207"/>
        <end position="254"/>
    </location>
</feature>
<evidence type="ECO:0000259" key="13">
    <source>
        <dbReference type="SMART" id="SM00382"/>
    </source>
</evidence>
<evidence type="ECO:0000256" key="5">
    <source>
        <dbReference type="ARBA" id="ARBA00022723"/>
    </source>
</evidence>
<feature type="compositionally biased region" description="Basic and acidic residues" evidence="12">
    <location>
        <begin position="125"/>
        <end position="135"/>
    </location>
</feature>
<dbReference type="GO" id="GO:0005524">
    <property type="term" value="F:ATP binding"/>
    <property type="evidence" value="ECO:0007669"/>
    <property type="project" value="UniProtKB-KW"/>
</dbReference>
<keyword evidence="5" id="KW-0479">Metal-binding</keyword>
<dbReference type="GO" id="GO:0003688">
    <property type="term" value="F:DNA replication origin binding"/>
    <property type="evidence" value="ECO:0007669"/>
    <property type="project" value="TreeGrafter"/>
</dbReference>
<dbReference type="InterPro" id="IPR003593">
    <property type="entry name" value="AAA+_ATPase"/>
</dbReference>
<feature type="compositionally biased region" description="Acidic residues" evidence="12">
    <location>
        <begin position="20"/>
        <end position="34"/>
    </location>
</feature>
<dbReference type="FunCoup" id="D3BJB8">
    <property type="interactions" value="95"/>
</dbReference>
<dbReference type="GeneID" id="31364122"/>
<dbReference type="STRING" id="670386.D3BJB8"/>
<name>D3BJB8_HETP5</name>
<dbReference type="GO" id="GO:0005664">
    <property type="term" value="C:nuclear origin of replication recognition complex"/>
    <property type="evidence" value="ECO:0007669"/>
    <property type="project" value="TreeGrafter"/>
</dbReference>
<evidence type="ECO:0000256" key="8">
    <source>
        <dbReference type="ARBA" id="ARBA00022842"/>
    </source>
</evidence>
<dbReference type="GO" id="GO:0016887">
    <property type="term" value="F:ATP hydrolysis activity"/>
    <property type="evidence" value="ECO:0007669"/>
    <property type="project" value="InterPro"/>
</dbReference>
<comment type="caution">
    <text evidence="14">The sequence shown here is derived from an EMBL/GenBank/DDBJ whole genome shotgun (WGS) entry which is preliminary data.</text>
</comment>
<dbReference type="PANTHER" id="PTHR10763">
    <property type="entry name" value="CELL DIVISION CONTROL PROTEIN 6-RELATED"/>
    <property type="match status" value="1"/>
</dbReference>
<feature type="compositionally biased region" description="Acidic residues" evidence="12">
    <location>
        <begin position="53"/>
        <end position="81"/>
    </location>
</feature>
<dbReference type="PANTHER" id="PTHR10763:SF23">
    <property type="entry name" value="ORIGIN RECOGNITION COMPLEX SUBUNIT 1"/>
    <property type="match status" value="1"/>
</dbReference>
<dbReference type="RefSeq" id="XP_020430126.1">
    <property type="nucleotide sequence ID" value="XM_020579451.1"/>
</dbReference>
<evidence type="ECO:0000313" key="14">
    <source>
        <dbReference type="EMBL" id="EFA77998.1"/>
    </source>
</evidence>
<dbReference type="FunFam" id="3.40.50.300:FF:001186">
    <property type="entry name" value="Origin recognition complex subunit 1"/>
    <property type="match status" value="1"/>
</dbReference>
<comment type="similarity">
    <text evidence="2 11">Belongs to the ORC1 family.</text>
</comment>
<dbReference type="GO" id="GO:0033314">
    <property type="term" value="P:mitotic DNA replication checkpoint signaling"/>
    <property type="evidence" value="ECO:0007669"/>
    <property type="project" value="TreeGrafter"/>
</dbReference>
<comment type="subcellular location">
    <subcellularLocation>
        <location evidence="1 11">Nucleus</location>
    </subcellularLocation>
</comment>
<feature type="domain" description="AAA+ ATPase" evidence="13">
    <location>
        <begin position="302"/>
        <end position="456"/>
    </location>
</feature>
<feature type="compositionally biased region" description="Polar residues" evidence="12">
    <location>
        <begin position="177"/>
        <end position="188"/>
    </location>
</feature>
<keyword evidence="15" id="KW-1185">Reference proteome</keyword>
<comment type="function">
    <text evidence="11">Component of the origin recognition complex (ORC) that binds origins of replication. DNA-binding is ATP-dependent, however specific DNA sequences that define origins of replication have not been identified so far. ORC is required to assemble the pre-replication complex necessary to initiate DNA replication.</text>
</comment>
<accession>D3BJB8</accession>
<gene>
    <name evidence="14" type="primary">orcA</name>
    <name evidence="14" type="ORF">PPL_08643</name>
</gene>
<sequence length="601" mass="69449">MSKNSNNSNNKNNKNNIIVDQDESIDDDSLEYEYGDTNYSDVHYHPKQFATQDEIEYSDIEYEDDDDNNSDINYDEDEEDANNLIGNMGRSAMKLVNNQSKSKTTPKKKTTASKSPTILSKRKRIIDDNNNNKDNDSDDNDNISDNDIEMESDEQVEEEDDDEDDDDDDDEDELGETQKNISFTQYESSYHDIDDEEEDIKMNPYLNYSHMSDDEDGVVNDIDGVLQDNGEDDNDNNKQLSGEGYDTSPLEEVDNEDENRSVFIQARNNLHISTIPEHLPGREKEKESISKFIRAKLINNDSGGCIYIAGIPGTGKTSTVKEVIRQFQEERANKKVIPFEFIELNGMEFSDPHHLYISLHRKMLKRPMKTKVSHHQALQLLQKSFTTRSKNRPFRIVLVDEFDLLITKKQSVIYNLFEWPNKPHSRLVIIAIANTMNLPDTLLPRVQSRMGLHRIPFSSYTANQIVKIVHSRLEGLEAFDQDAIQMCAMRVAAVCGDARRALDICRRATLQAEKEYHEILKNNPDYNQPGKVEAHHIEEVLDQFSTPITAIIRELTFYEKTFLYSFYKEQKSCGITDIPFGKIYQRMVFFCKIDLDRQDKR</sequence>
<dbReference type="Proteomes" id="UP000001396">
    <property type="component" value="Unassembled WGS sequence"/>
</dbReference>
<evidence type="ECO:0000256" key="9">
    <source>
        <dbReference type="ARBA" id="ARBA00023125"/>
    </source>
</evidence>
<dbReference type="AlphaFoldDB" id="D3BJB8"/>